<comment type="caution">
    <text evidence="1">The sequence shown here is derived from an EMBL/GenBank/DDBJ whole genome shotgun (WGS) entry which is preliminary data.</text>
</comment>
<gene>
    <name evidence="1" type="ORF">F0Q45_02425</name>
</gene>
<evidence type="ECO:0000313" key="1">
    <source>
        <dbReference type="EMBL" id="KAA1251744.1"/>
    </source>
</evidence>
<dbReference type="InterPro" id="IPR004401">
    <property type="entry name" value="YbaB/EbfC"/>
</dbReference>
<evidence type="ECO:0000313" key="2">
    <source>
        <dbReference type="Proteomes" id="UP000324701"/>
    </source>
</evidence>
<dbReference type="SUPFAM" id="SSF82607">
    <property type="entry name" value="YbaB-like"/>
    <property type="match status" value="1"/>
</dbReference>
<reference evidence="1 2" key="1">
    <citation type="submission" date="2019-09" db="EMBL/GenBank/DDBJ databases">
        <title>Report of infection by Mycobacterium simiae a patient suffering from pulmonary tuberculosis.</title>
        <authorList>
            <person name="Mohanty P.S."/>
            <person name="Bansal A.K."/>
            <person name="Singh H."/>
            <person name="Sharma S."/>
            <person name="Patil S.A."/>
            <person name="Upadhaya P."/>
            <person name="Singh P.K."/>
            <person name="Kumar D."/>
            <person name="Kumar S."/>
            <person name="Singh R.K."/>
            <person name="Chaudhary B."/>
        </authorList>
    </citation>
    <scope>NUCLEOTIDE SEQUENCE [LARGE SCALE GENOMIC DNA]</scope>
    <source>
        <strain evidence="1 2">JAL-560-SIM</strain>
    </source>
</reference>
<protein>
    <submittedName>
        <fullName evidence="1">YbaB/EbfC family nucleoid-associated protein</fullName>
    </submittedName>
</protein>
<dbReference type="EMBL" id="VTZN01000007">
    <property type="protein sequence ID" value="KAA1251744.1"/>
    <property type="molecule type" value="Genomic_DNA"/>
</dbReference>
<dbReference type="RefSeq" id="WP_149652386.1">
    <property type="nucleotide sequence ID" value="NZ_VTZN01000007.1"/>
</dbReference>
<keyword evidence="2" id="KW-1185">Reference proteome</keyword>
<name>A0A5B1BX59_MYCSI</name>
<proteinExistence type="predicted"/>
<organism evidence="1 2">
    <name type="scientific">Mycobacterium simiae</name>
    <name type="common">Mycobacterium habana</name>
    <dbReference type="NCBI Taxonomy" id="1784"/>
    <lineage>
        <taxon>Bacteria</taxon>
        <taxon>Bacillati</taxon>
        <taxon>Actinomycetota</taxon>
        <taxon>Actinomycetes</taxon>
        <taxon>Mycobacteriales</taxon>
        <taxon>Mycobacteriaceae</taxon>
        <taxon>Mycobacterium</taxon>
        <taxon>Mycobacterium simiae complex</taxon>
    </lineage>
</organism>
<dbReference type="Pfam" id="PF02575">
    <property type="entry name" value="YbaB_DNA_bd"/>
    <property type="match status" value="1"/>
</dbReference>
<dbReference type="OrthoDB" id="4741720at2"/>
<dbReference type="InterPro" id="IPR036894">
    <property type="entry name" value="YbaB-like_sf"/>
</dbReference>
<dbReference type="Proteomes" id="UP000324701">
    <property type="component" value="Unassembled WGS sequence"/>
</dbReference>
<sequence length="115" mass="12153">MNNEIHPQAAEVLKQLQEVNSALEGQMGRANTASYAGTDEAMTVGVTLDAQRTLTGLHIEDGLLRLGVETVAQRINEALTNAQAAASACIRAQQEQLAASLTDITASLVRVLRPG</sequence>
<accession>A0A5B1BX59</accession>
<dbReference type="AlphaFoldDB" id="A0A5B1BX59"/>
<dbReference type="GO" id="GO:0003677">
    <property type="term" value="F:DNA binding"/>
    <property type="evidence" value="ECO:0007669"/>
    <property type="project" value="InterPro"/>
</dbReference>
<dbReference type="Gene3D" id="3.30.1310.10">
    <property type="entry name" value="Nucleoid-associated protein YbaB-like domain"/>
    <property type="match status" value="1"/>
</dbReference>